<sequence length="42" mass="4722">TDNMKEKNQPESLASNLSVPTSLLTTTLRTDIELPHQLHQGY</sequence>
<feature type="non-terminal residue" evidence="1">
    <location>
        <position position="1"/>
    </location>
</feature>
<dbReference type="Proteomes" id="UP001549207">
    <property type="component" value="Unassembled WGS sequence"/>
</dbReference>
<protein>
    <submittedName>
        <fullName evidence="1">Uncharacterized protein</fullName>
    </submittedName>
</protein>
<keyword evidence="2" id="KW-1185">Reference proteome</keyword>
<comment type="caution">
    <text evidence="1">The sequence shown here is derived from an EMBL/GenBank/DDBJ whole genome shotgun (WGS) entry which is preliminary data.</text>
</comment>
<organism evidence="1 2">
    <name type="scientific">Arthrobacter nitrophenolicus</name>
    <dbReference type="NCBI Taxonomy" id="683150"/>
    <lineage>
        <taxon>Bacteria</taxon>
        <taxon>Bacillati</taxon>
        <taxon>Actinomycetota</taxon>
        <taxon>Actinomycetes</taxon>
        <taxon>Micrococcales</taxon>
        <taxon>Micrococcaceae</taxon>
        <taxon>Arthrobacter</taxon>
    </lineage>
</organism>
<evidence type="ECO:0000313" key="2">
    <source>
        <dbReference type="Proteomes" id="UP001549207"/>
    </source>
</evidence>
<evidence type="ECO:0000313" key="1">
    <source>
        <dbReference type="EMBL" id="MET3774408.1"/>
    </source>
</evidence>
<proteinExistence type="predicted"/>
<reference evidence="1" key="1">
    <citation type="submission" date="2024-06" db="EMBL/GenBank/DDBJ databases">
        <title>Genomic Encyclopedia of Type Strains, Phase IV (KMG-IV): sequencing the most valuable type-strain genomes for metagenomic binning, comparative biology and taxonomic classification.</title>
        <authorList>
            <person name="Goeker M."/>
        </authorList>
    </citation>
    <scope>NUCLEOTIDE SEQUENCE</scope>
    <source>
        <strain evidence="1">SJCon</strain>
    </source>
</reference>
<gene>
    <name evidence="1" type="ORF">ABIC98_004084</name>
</gene>
<accession>A0ACC6TKW2</accession>
<dbReference type="EMBL" id="JBEPNJ010000031">
    <property type="protein sequence ID" value="MET3774408.1"/>
    <property type="molecule type" value="Genomic_DNA"/>
</dbReference>
<name>A0ACC6TKW2_9MICC</name>